<evidence type="ECO:0000313" key="2">
    <source>
        <dbReference type="EMBL" id="KAF5184371.1"/>
    </source>
</evidence>
<feature type="compositionally biased region" description="Polar residues" evidence="1">
    <location>
        <begin position="129"/>
        <end position="140"/>
    </location>
</feature>
<protein>
    <submittedName>
        <fullName evidence="2">Uncharacterized protein</fullName>
    </submittedName>
</protein>
<accession>A0A7J6VI21</accession>
<name>A0A7J6VI21_THATH</name>
<gene>
    <name evidence="2" type="ORF">FRX31_026040</name>
</gene>
<keyword evidence="3" id="KW-1185">Reference proteome</keyword>
<dbReference type="AlphaFoldDB" id="A0A7J6VI21"/>
<organism evidence="2 3">
    <name type="scientific">Thalictrum thalictroides</name>
    <name type="common">Rue-anemone</name>
    <name type="synonym">Anemone thalictroides</name>
    <dbReference type="NCBI Taxonomy" id="46969"/>
    <lineage>
        <taxon>Eukaryota</taxon>
        <taxon>Viridiplantae</taxon>
        <taxon>Streptophyta</taxon>
        <taxon>Embryophyta</taxon>
        <taxon>Tracheophyta</taxon>
        <taxon>Spermatophyta</taxon>
        <taxon>Magnoliopsida</taxon>
        <taxon>Ranunculales</taxon>
        <taxon>Ranunculaceae</taxon>
        <taxon>Thalictroideae</taxon>
        <taxon>Thalictrum</taxon>
    </lineage>
</organism>
<evidence type="ECO:0000313" key="3">
    <source>
        <dbReference type="Proteomes" id="UP000554482"/>
    </source>
</evidence>
<proteinExistence type="predicted"/>
<sequence length="202" mass="23269">MSAYLDLITRLARQFENISITQRSRNDLRHADALAYLSAAIECNEPRNIVVEFKEEASIHIPVKSLTEAYFDCCIFYRREYDQDSSPSFIKAVFTRKRRREMEDEGSRNATLEPDAPKFIAKEDGNDLPISSQSLDGNQSESDHEADDSPEVPIFDIELLGETNSEDDWWNSYMEYIQNGTLPDDSQQATKIKKFAWRRASP</sequence>
<comment type="caution">
    <text evidence="2">The sequence shown here is derived from an EMBL/GenBank/DDBJ whole genome shotgun (WGS) entry which is preliminary data.</text>
</comment>
<dbReference type="EMBL" id="JABWDY010032200">
    <property type="protein sequence ID" value="KAF5184371.1"/>
    <property type="molecule type" value="Genomic_DNA"/>
</dbReference>
<reference evidence="2 3" key="1">
    <citation type="submission" date="2020-06" db="EMBL/GenBank/DDBJ databases">
        <title>Transcriptomic and genomic resources for Thalictrum thalictroides and T. hernandezii: Facilitating candidate gene discovery in an emerging model plant lineage.</title>
        <authorList>
            <person name="Arias T."/>
            <person name="Riano-Pachon D.M."/>
            <person name="Di Stilio V.S."/>
        </authorList>
    </citation>
    <scope>NUCLEOTIDE SEQUENCE [LARGE SCALE GENOMIC DNA]</scope>
    <source>
        <strain evidence="3">cv. WT478/WT964</strain>
        <tissue evidence="2">Leaves</tissue>
    </source>
</reference>
<feature type="region of interest" description="Disordered" evidence="1">
    <location>
        <begin position="100"/>
        <end position="154"/>
    </location>
</feature>
<dbReference type="Proteomes" id="UP000554482">
    <property type="component" value="Unassembled WGS sequence"/>
</dbReference>
<evidence type="ECO:0000256" key="1">
    <source>
        <dbReference type="SAM" id="MobiDB-lite"/>
    </source>
</evidence>